<dbReference type="Gene3D" id="2.170.16.10">
    <property type="entry name" value="Hedgehog/Intein (Hint) domain"/>
    <property type="match status" value="1"/>
</dbReference>
<dbReference type="InterPro" id="IPR030934">
    <property type="entry name" value="Intein_C"/>
</dbReference>
<dbReference type="Proteomes" id="UP000267268">
    <property type="component" value="Chromosome 2"/>
</dbReference>
<name>A0A3S9PAH8_9BACT</name>
<accession>A0A3S9PAH8</accession>
<evidence type="ECO:0000313" key="2">
    <source>
        <dbReference type="Proteomes" id="UP000267268"/>
    </source>
</evidence>
<reference evidence="1 2" key="1">
    <citation type="submission" date="2018-12" db="EMBL/GenBank/DDBJ databases">
        <title>Flammeovirga pectinis sp. nov., isolated from the gut of the Korean scallop, Patinopecten yessoensis.</title>
        <authorList>
            <person name="Bae J.-W."/>
            <person name="Jeong Y.-S."/>
            <person name="Kang W."/>
        </authorList>
    </citation>
    <scope>NUCLEOTIDE SEQUENCE [LARGE SCALE GENOMIC DNA]</scope>
    <source>
        <strain evidence="1 2">L12M1</strain>
    </source>
</reference>
<dbReference type="CDD" id="cd00081">
    <property type="entry name" value="Hint"/>
    <property type="match status" value="1"/>
</dbReference>
<dbReference type="SUPFAM" id="SSF51294">
    <property type="entry name" value="Hedgehog/intein (Hint) domain"/>
    <property type="match status" value="1"/>
</dbReference>
<dbReference type="InterPro" id="IPR036844">
    <property type="entry name" value="Hint_dom_sf"/>
</dbReference>
<dbReference type="AlphaFoldDB" id="A0A3S9PAH8"/>
<sequence length="486" mass="55089">MFPISTTTYFVSKKIDQRKKAQLTKFITEIGEVSEDGFTKADRFFSICRKLGLTDADKEVVERFLKAAGVGEDKIPSIMRHFCFPAGTQIFANGKPFKPIEKIVIGDYVDTKNDQGKRVLAKVVSTKVSFTDSLVILYHGNKKLLTSTPNHRIYTPAGFKKARDFIEGDEIEDVHGELLSIDSIHSYASDELVYNFEVEGFHSYYADGVYVHNEYGLPQNIAKKLDDLKLDDKLKEAFQTDFLGNKAFRDAVTVDSKIVDAWTVAKKVEIDDFYVLDIQTLKDVVSYLKTSEISVDDLISRIPENVDFKVNWFKNVGKFGKVIGKKGDYVVEEAGEVFYRAIPKDHYDELLKGKKLLKPNEWKAKGLTPIGGEGSTSPKLGFSEDYKGVLVKYYLKKGTIDKFVTEGVSNSNASVIEEQFGKMITSYEYKKLTGKKWSIEKVQFKIESNKKNPIPQINIQLGKGKGLEIFNENLLVIEKLYEHLKK</sequence>
<dbReference type="OrthoDB" id="876159at2"/>
<dbReference type="Pfam" id="PF07591">
    <property type="entry name" value="PT-HINT"/>
    <property type="match status" value="1"/>
</dbReference>
<keyword evidence="2" id="KW-1185">Reference proteome</keyword>
<dbReference type="EMBL" id="CP034563">
    <property type="protein sequence ID" value="AZQ65231.1"/>
    <property type="molecule type" value="Genomic_DNA"/>
</dbReference>
<protein>
    <submittedName>
        <fullName evidence="1">Uncharacterized protein</fullName>
    </submittedName>
</protein>
<dbReference type="InterPro" id="IPR006141">
    <property type="entry name" value="Intein_N"/>
</dbReference>
<dbReference type="PROSITE" id="PS50817">
    <property type="entry name" value="INTEIN_N_TER"/>
    <property type="match status" value="1"/>
</dbReference>
<dbReference type="NCBIfam" id="TIGR01443">
    <property type="entry name" value="intein_Cterm"/>
    <property type="match status" value="1"/>
</dbReference>
<dbReference type="RefSeq" id="WP_126619750.1">
    <property type="nucleotide sequence ID" value="NZ_CP034563.1"/>
</dbReference>
<organism evidence="1 2">
    <name type="scientific">Flammeovirga pectinis</name>
    <dbReference type="NCBI Taxonomy" id="2494373"/>
    <lineage>
        <taxon>Bacteria</taxon>
        <taxon>Pseudomonadati</taxon>
        <taxon>Bacteroidota</taxon>
        <taxon>Cytophagia</taxon>
        <taxon>Cytophagales</taxon>
        <taxon>Flammeovirgaceae</taxon>
        <taxon>Flammeovirga</taxon>
    </lineage>
</organism>
<dbReference type="GO" id="GO:0016539">
    <property type="term" value="P:intein-mediated protein splicing"/>
    <property type="evidence" value="ECO:0007669"/>
    <property type="project" value="InterPro"/>
</dbReference>
<dbReference type="KEGG" id="fll:EI427_23750"/>
<evidence type="ECO:0000313" key="1">
    <source>
        <dbReference type="EMBL" id="AZQ65231.1"/>
    </source>
</evidence>
<gene>
    <name evidence="1" type="ORF">EI427_23750</name>
</gene>
<proteinExistence type="predicted"/>
<dbReference type="PROSITE" id="PS50818">
    <property type="entry name" value="INTEIN_C_TER"/>
    <property type="match status" value="1"/>
</dbReference>